<organism evidence="2 3">
    <name type="scientific">Gordonibacter urolithinfaciens</name>
    <dbReference type="NCBI Taxonomy" id="1335613"/>
    <lineage>
        <taxon>Bacteria</taxon>
        <taxon>Bacillati</taxon>
        <taxon>Actinomycetota</taxon>
        <taxon>Coriobacteriia</taxon>
        <taxon>Eggerthellales</taxon>
        <taxon>Eggerthellaceae</taxon>
        <taxon>Gordonibacter</taxon>
    </lineage>
</organism>
<dbReference type="Proteomes" id="UP000462865">
    <property type="component" value="Unassembled WGS sequence"/>
</dbReference>
<evidence type="ECO:0000313" key="3">
    <source>
        <dbReference type="Proteomes" id="UP000285258"/>
    </source>
</evidence>
<evidence type="ECO:0000313" key="2">
    <source>
        <dbReference type="EMBL" id="ROT90779.1"/>
    </source>
</evidence>
<dbReference type="EMBL" id="QIBW01000004">
    <property type="protein sequence ID" value="ROT90779.1"/>
    <property type="molecule type" value="Genomic_DNA"/>
</dbReference>
<accession>A0A423ULP6</accession>
<comment type="caution">
    <text evidence="2">The sequence shown here is derived from an EMBL/GenBank/DDBJ whole genome shotgun (WGS) entry which is preliminary data.</text>
</comment>
<reference evidence="2" key="2">
    <citation type="journal article" date="2019" name="Int. J. Syst. Evol. Microbiol.">
        <title>Gordonibacter faecihominis is a later heterotypic synonym of Gordonibacter urolithinfaciens.</title>
        <authorList>
            <person name="Danylec N."/>
            <person name="Stoll D.A."/>
            <person name="Huch M."/>
        </authorList>
    </citation>
    <scope>NUCLEOTIDE SEQUENCE</scope>
    <source>
        <strain evidence="2">DSM 27213</strain>
    </source>
</reference>
<sequence length="263" mass="29406">MKEKTTKGTISLDGPGGLVYDVGTIACTVREDETFRYVFVPNWAVIDLLQPPDFQGVPGFDLSLRKEEYVRENLTPTFVSERAPSENREDLWRLLDALDMEYLDKIEWLIRTDTRYIGDGLYVREAREDGGAACVDVSGSIGRAVSSEQALRVLLVALCRGDGLVLDGEDVSAEGRAALHGVLLPLYEKAYRYREKARVSGVQAAAERGAYHGRKRKPIDELVLRETIASYEAREASAEEAAAQLGISVSTFFRRLRELRDKE</sequence>
<protein>
    <submittedName>
        <fullName evidence="1">Recombinase family protein</fullName>
    </submittedName>
</protein>
<gene>
    <name evidence="2" type="ORF">DMP12_04600</name>
    <name evidence="1" type="ORF">GKG38_14495</name>
</gene>
<dbReference type="Proteomes" id="UP000285258">
    <property type="component" value="Unassembled WGS sequence"/>
</dbReference>
<evidence type="ECO:0000313" key="4">
    <source>
        <dbReference type="Proteomes" id="UP000462865"/>
    </source>
</evidence>
<reference evidence="3" key="1">
    <citation type="submission" date="2018-05" db="EMBL/GenBank/DDBJ databases">
        <title>Genome Sequencing of selected type strains of the family Eggerthellaceae.</title>
        <authorList>
            <person name="Danylec N."/>
            <person name="Stoll D.A."/>
            <person name="Doetsch A."/>
            <person name="Huch M."/>
        </authorList>
    </citation>
    <scope>NUCLEOTIDE SEQUENCE [LARGE SCALE GENOMIC DNA]</scope>
    <source>
        <strain evidence="3">DSM 27213</strain>
    </source>
</reference>
<evidence type="ECO:0000313" key="1">
    <source>
        <dbReference type="EMBL" id="MSA96243.1"/>
    </source>
</evidence>
<reference evidence="2" key="3">
    <citation type="journal article" date="2019" name="Microbiol. Resour. Announc.">
        <title>Draft Genome Sequences of Type Strains of Gordonibacter faecihominis, Paraeggerthella hongkongensis, Parvibacter caecicola,Slackia equolifaciens, Slackia faecicanis, and Slackia isoflavoniconvertens.</title>
        <authorList>
            <person name="Danylec N."/>
            <person name="Stoll D.A."/>
            <person name="Dotsch A."/>
            <person name="Huch M."/>
        </authorList>
    </citation>
    <scope>NUCLEOTIDE SEQUENCE</scope>
    <source>
        <strain evidence="2">DSM 27213</strain>
    </source>
</reference>
<dbReference type="AlphaFoldDB" id="A0A423ULP6"/>
<name>A0A423ULP6_9ACTN</name>
<reference evidence="1 4" key="4">
    <citation type="journal article" date="2019" name="Nat. Med.">
        <title>A library of human gut bacterial isolates paired with longitudinal multiomics data enables mechanistic microbiome research.</title>
        <authorList>
            <person name="Poyet M."/>
            <person name="Groussin M."/>
            <person name="Gibbons S.M."/>
            <person name="Avila-Pacheco J."/>
            <person name="Jiang X."/>
            <person name="Kearney S.M."/>
            <person name="Perrotta A.R."/>
            <person name="Berdy B."/>
            <person name="Zhao S."/>
            <person name="Lieberman T.D."/>
            <person name="Swanson P.K."/>
            <person name="Smith M."/>
            <person name="Roesemann S."/>
            <person name="Alexander J.E."/>
            <person name="Rich S.A."/>
            <person name="Livny J."/>
            <person name="Vlamakis H."/>
            <person name="Clish C."/>
            <person name="Bullock K."/>
            <person name="Deik A."/>
            <person name="Scott J."/>
            <person name="Pierce K.A."/>
            <person name="Xavier R.J."/>
            <person name="Alm E.J."/>
        </authorList>
    </citation>
    <scope>NUCLEOTIDE SEQUENCE [LARGE SCALE GENOMIC DNA]</scope>
    <source>
        <strain evidence="1 4">BIOML-A1</strain>
    </source>
</reference>
<dbReference type="RefSeq" id="WP_096227071.1">
    <property type="nucleotide sequence ID" value="NZ_CP168029.1"/>
</dbReference>
<dbReference type="EMBL" id="WKZA01000120">
    <property type="protein sequence ID" value="MSA96243.1"/>
    <property type="molecule type" value="Genomic_DNA"/>
</dbReference>
<proteinExistence type="predicted"/>